<feature type="domain" description="Acyltransferase 3" evidence="2">
    <location>
        <begin position="21"/>
        <end position="329"/>
    </location>
</feature>
<dbReference type="GO" id="GO:0009103">
    <property type="term" value="P:lipopolysaccharide biosynthetic process"/>
    <property type="evidence" value="ECO:0007669"/>
    <property type="project" value="TreeGrafter"/>
</dbReference>
<evidence type="ECO:0000313" key="3">
    <source>
        <dbReference type="EMBL" id="ADU35349.1"/>
    </source>
</evidence>
<feature type="transmembrane region" description="Helical" evidence="1">
    <location>
        <begin position="89"/>
        <end position="108"/>
    </location>
</feature>
<dbReference type="eggNOG" id="COG1835">
    <property type="taxonomic scope" value="Bacteria"/>
</dbReference>
<reference evidence="4" key="1">
    <citation type="submission" date="2010-12" db="EMBL/GenBank/DDBJ databases">
        <title>Complete sequence of Variovorax paradoxus EPS.</title>
        <authorList>
            <consortium name="US DOE Joint Genome Institute"/>
            <person name="Lucas S."/>
            <person name="Copeland A."/>
            <person name="Lapidus A."/>
            <person name="Cheng J.-F."/>
            <person name="Goodwin L."/>
            <person name="Pitluck S."/>
            <person name="Teshima H."/>
            <person name="Detter J.C."/>
            <person name="Han C."/>
            <person name="Tapia R."/>
            <person name="Land M."/>
            <person name="Hauser L."/>
            <person name="Kyrpides N."/>
            <person name="Ivanova N."/>
            <person name="Ovchinnikova G."/>
            <person name="Orwin P."/>
            <person name="Han J.-I.G."/>
            <person name="Woyke T."/>
        </authorList>
    </citation>
    <scope>NUCLEOTIDE SEQUENCE [LARGE SCALE GENOMIC DNA]</scope>
    <source>
        <strain evidence="4">EPS</strain>
    </source>
</reference>
<dbReference type="Proteomes" id="UP000008917">
    <property type="component" value="Chromosome"/>
</dbReference>
<dbReference type="Pfam" id="PF01757">
    <property type="entry name" value="Acyl_transf_3"/>
    <property type="match status" value="1"/>
</dbReference>
<dbReference type="RefSeq" id="WP_013539594.1">
    <property type="nucleotide sequence ID" value="NC_014931.1"/>
</dbReference>
<sequence>MSERGTAISFEDFQGTRNFGALDGLRAVSVFLVFSDHFGGIGWTRFSGWLGVHAFFVLSGFLITTLLLRERDGTGRISLKAFYIRRTTRLLPLYLLVLLAVLALSYVAQDGTWEQMKAATPYYLTLLNEMANVAPLHMTWTLGVEWKYYLVWPTLLVVFGTTLRSGLATVGFCLAALAMIDIGGFRWDLLLPQNYVGMLFGSALALLMNSRRTFALVRGLMNHGTAIALVVALLVVHRRFPVIAGRIGDASAIALYSLLIAMLIPALVAGRTWIARALASKPLVFVGHRSYAMYLVQYVAAHTVIAVLPAPTIVGGTLLFLSFALALVLSDQLYRWFEKPITDWGHRWAKAVKQAALSKTPLPGCDAAAAALGPAGKRSPL</sequence>
<keyword evidence="3" id="KW-0012">Acyltransferase</keyword>
<protein>
    <submittedName>
        <fullName evidence="3">Acyltransferase 3</fullName>
    </submittedName>
</protein>
<feature type="transmembrane region" description="Helical" evidence="1">
    <location>
        <begin position="299"/>
        <end position="329"/>
    </location>
</feature>
<name>E6UWQ2_VARPE</name>
<keyword evidence="3" id="KW-0808">Transferase</keyword>
<gene>
    <name evidence="3" type="ordered locus">Varpa_1131</name>
</gene>
<keyword evidence="1" id="KW-1133">Transmembrane helix</keyword>
<dbReference type="PANTHER" id="PTHR23028">
    <property type="entry name" value="ACETYLTRANSFERASE"/>
    <property type="match status" value="1"/>
</dbReference>
<feature type="transmembrane region" description="Helical" evidence="1">
    <location>
        <begin position="252"/>
        <end position="274"/>
    </location>
</feature>
<feature type="transmembrane region" description="Helical" evidence="1">
    <location>
        <begin position="46"/>
        <end position="68"/>
    </location>
</feature>
<dbReference type="InterPro" id="IPR002656">
    <property type="entry name" value="Acyl_transf_3_dom"/>
</dbReference>
<dbReference type="PANTHER" id="PTHR23028:SF53">
    <property type="entry name" value="ACYL_TRANSF_3 DOMAIN-CONTAINING PROTEIN"/>
    <property type="match status" value="1"/>
</dbReference>
<proteinExistence type="predicted"/>
<dbReference type="KEGG" id="vpe:Varpa_1131"/>
<dbReference type="STRING" id="595537.Varpa_1131"/>
<organism evidence="3 4">
    <name type="scientific">Variovorax paradoxus (strain EPS)</name>
    <dbReference type="NCBI Taxonomy" id="595537"/>
    <lineage>
        <taxon>Bacteria</taxon>
        <taxon>Pseudomonadati</taxon>
        <taxon>Pseudomonadota</taxon>
        <taxon>Betaproteobacteria</taxon>
        <taxon>Burkholderiales</taxon>
        <taxon>Comamonadaceae</taxon>
        <taxon>Variovorax</taxon>
    </lineage>
</organism>
<feature type="transmembrane region" description="Helical" evidence="1">
    <location>
        <begin position="220"/>
        <end position="240"/>
    </location>
</feature>
<dbReference type="AlphaFoldDB" id="E6UWQ2"/>
<dbReference type="OrthoDB" id="9814807at2"/>
<evidence type="ECO:0000313" key="4">
    <source>
        <dbReference type="Proteomes" id="UP000008917"/>
    </source>
</evidence>
<evidence type="ECO:0000259" key="2">
    <source>
        <dbReference type="Pfam" id="PF01757"/>
    </source>
</evidence>
<dbReference type="EMBL" id="CP002417">
    <property type="protein sequence ID" value="ADU35349.1"/>
    <property type="molecule type" value="Genomic_DNA"/>
</dbReference>
<feature type="transmembrane region" description="Helical" evidence="1">
    <location>
        <begin position="150"/>
        <end position="177"/>
    </location>
</feature>
<keyword evidence="1" id="KW-0812">Transmembrane</keyword>
<accession>E6UWQ2</accession>
<dbReference type="InterPro" id="IPR050879">
    <property type="entry name" value="Acyltransferase_3"/>
</dbReference>
<evidence type="ECO:0000256" key="1">
    <source>
        <dbReference type="SAM" id="Phobius"/>
    </source>
</evidence>
<dbReference type="GO" id="GO:0016747">
    <property type="term" value="F:acyltransferase activity, transferring groups other than amino-acyl groups"/>
    <property type="evidence" value="ECO:0007669"/>
    <property type="project" value="InterPro"/>
</dbReference>
<dbReference type="GO" id="GO:0016020">
    <property type="term" value="C:membrane"/>
    <property type="evidence" value="ECO:0007669"/>
    <property type="project" value="TreeGrafter"/>
</dbReference>
<dbReference type="HOGENOM" id="CLU_005679_1_2_4"/>
<reference evidence="3 4" key="2">
    <citation type="journal article" date="2013" name="Genome Announc.">
        <title>Genome of the Root-Associated Plant Growth-Promoting Bacterium Variovorax paradoxus Strain EPS.</title>
        <authorList>
            <person name="Han J.I."/>
            <person name="Spain J.C."/>
            <person name="Leadbetter J.R."/>
            <person name="Ovchinnikova G."/>
            <person name="Goodwin L.A."/>
            <person name="Han C.S."/>
            <person name="Woyke T."/>
            <person name="Davenport K.W."/>
            <person name="Orwin P.M."/>
        </authorList>
    </citation>
    <scope>NUCLEOTIDE SEQUENCE [LARGE SCALE GENOMIC DNA]</scope>
    <source>
        <strain evidence="3 4">EPS</strain>
    </source>
</reference>
<keyword evidence="1" id="KW-0472">Membrane</keyword>